<gene>
    <name evidence="2" type="ORF">UBRO_20901</name>
</gene>
<evidence type="ECO:0000256" key="1">
    <source>
        <dbReference type="SAM" id="MobiDB-lite"/>
    </source>
</evidence>
<dbReference type="AlphaFoldDB" id="A0A1K0GBF9"/>
<evidence type="ECO:0000313" key="3">
    <source>
        <dbReference type="Proteomes" id="UP000179920"/>
    </source>
</evidence>
<protein>
    <recommendedName>
        <fullName evidence="4">CCHC-type domain-containing protein</fullName>
    </recommendedName>
</protein>
<reference evidence="3" key="1">
    <citation type="submission" date="2016-04" db="EMBL/GenBank/DDBJ databases">
        <authorList>
            <person name="Guldener U."/>
            <person name="Guldener U."/>
        </authorList>
    </citation>
    <scope>NUCLEOTIDE SEQUENCE [LARGE SCALE GENOMIC DNA]</scope>
    <source>
        <strain evidence="3">UB2112</strain>
    </source>
</reference>
<feature type="region of interest" description="Disordered" evidence="1">
    <location>
        <begin position="1"/>
        <end position="26"/>
    </location>
</feature>
<evidence type="ECO:0000313" key="2">
    <source>
        <dbReference type="EMBL" id="SAM85361.1"/>
    </source>
</evidence>
<organism evidence="2 3">
    <name type="scientific">Ustilago bromivora</name>
    <dbReference type="NCBI Taxonomy" id="307758"/>
    <lineage>
        <taxon>Eukaryota</taxon>
        <taxon>Fungi</taxon>
        <taxon>Dikarya</taxon>
        <taxon>Basidiomycota</taxon>
        <taxon>Ustilaginomycotina</taxon>
        <taxon>Ustilaginomycetes</taxon>
        <taxon>Ustilaginales</taxon>
        <taxon>Ustilaginaceae</taxon>
        <taxon>Ustilago</taxon>
    </lineage>
</organism>
<feature type="compositionally biased region" description="Polar residues" evidence="1">
    <location>
        <begin position="13"/>
        <end position="25"/>
    </location>
</feature>
<sequence>MPPKASQPAAGAPSTSDPSNNSSAHAPTLKVKIPKWLPYASRLQVTADKQTVEQKPILAFSELPPHELLNESAKVDAKISIIIQLSNDYPDVSVENLGFFKKNKQTLLDIVWPADAFNPSTPLTLNNQQLIFVGSAPNIPASYITIRVVDMKATMNTEEKIKAFAVVLQNFFTPHTILDFWTTHTEIRIPSRPTPQSAWNQEMFLLVDLNLKDGPTFWGSNQPADVASLLPGWVEFDQMYLKLEYADRFDHCMFCKTPNTEDRHTYKECNARLCSFCQDPGHLRRFCPEAKPAEAARAEASKREQLAATESQWKELSATYLPAKRPRPNGDDDDIQVD</sequence>
<accession>A0A1K0GBF9</accession>
<evidence type="ECO:0008006" key="4">
    <source>
        <dbReference type="Google" id="ProtNLM"/>
    </source>
</evidence>
<feature type="region of interest" description="Disordered" evidence="1">
    <location>
        <begin position="317"/>
        <end position="338"/>
    </location>
</feature>
<dbReference type="OrthoDB" id="10557323at2759"/>
<dbReference type="Proteomes" id="UP000179920">
    <property type="component" value="Chromosome XVII"/>
</dbReference>
<proteinExistence type="predicted"/>
<name>A0A1K0GBF9_9BASI</name>
<dbReference type="EMBL" id="LT558133">
    <property type="protein sequence ID" value="SAM85361.1"/>
    <property type="molecule type" value="Genomic_DNA"/>
</dbReference>